<evidence type="ECO:0008006" key="4">
    <source>
        <dbReference type="Google" id="ProtNLM"/>
    </source>
</evidence>
<proteinExistence type="predicted"/>
<evidence type="ECO:0000256" key="1">
    <source>
        <dbReference type="SAM" id="SignalP"/>
    </source>
</evidence>
<keyword evidence="1" id="KW-0732">Signal</keyword>
<protein>
    <recommendedName>
        <fullName evidence="4">Transmembrane protein</fullName>
    </recommendedName>
</protein>
<feature type="signal peptide" evidence="1">
    <location>
        <begin position="1"/>
        <end position="17"/>
    </location>
</feature>
<organism evidence="2 3">
    <name type="scientific">Armillaria gallica</name>
    <name type="common">Bulbous honey fungus</name>
    <name type="synonym">Armillaria bulbosa</name>
    <dbReference type="NCBI Taxonomy" id="47427"/>
    <lineage>
        <taxon>Eukaryota</taxon>
        <taxon>Fungi</taxon>
        <taxon>Dikarya</taxon>
        <taxon>Basidiomycota</taxon>
        <taxon>Agaricomycotina</taxon>
        <taxon>Agaricomycetes</taxon>
        <taxon>Agaricomycetidae</taxon>
        <taxon>Agaricales</taxon>
        <taxon>Marasmiineae</taxon>
        <taxon>Physalacriaceae</taxon>
        <taxon>Armillaria</taxon>
    </lineage>
</organism>
<keyword evidence="3" id="KW-1185">Reference proteome</keyword>
<dbReference type="EMBL" id="KZ293647">
    <property type="protein sequence ID" value="PBK98936.1"/>
    <property type="molecule type" value="Genomic_DNA"/>
</dbReference>
<dbReference type="Proteomes" id="UP000217790">
    <property type="component" value="Unassembled WGS sequence"/>
</dbReference>
<sequence length="205" mass="21894">MFPCSSFSLSTLLYVLSYSVYQASIPSTDVSQRWEAPVPVDMFDHMVPADTNDGLDLCVCSAITPGVVSGLLESIVFVTVSLDSPTRLPDDAEIAVGDATPQGIIGQMLEPAVIKTVNTFVVDQVTPAATTPADDTPRLASVVHQPTRLSFRVARAESNLRVSKSLALSAFVVVVVASLVMVFKQTSQSSHLPFFQSIPIPASRP</sequence>
<dbReference type="InParanoid" id="A0A2H3EI45"/>
<feature type="chain" id="PRO_5013789742" description="Transmembrane protein" evidence="1">
    <location>
        <begin position="18"/>
        <end position="205"/>
    </location>
</feature>
<evidence type="ECO:0000313" key="2">
    <source>
        <dbReference type="EMBL" id="PBK98936.1"/>
    </source>
</evidence>
<gene>
    <name evidence="2" type="ORF">ARMGADRAFT_1073864</name>
</gene>
<reference evidence="3" key="1">
    <citation type="journal article" date="2017" name="Nat. Ecol. Evol.">
        <title>Genome expansion and lineage-specific genetic innovations in the forest pathogenic fungi Armillaria.</title>
        <authorList>
            <person name="Sipos G."/>
            <person name="Prasanna A.N."/>
            <person name="Walter M.C."/>
            <person name="O'Connor E."/>
            <person name="Balint B."/>
            <person name="Krizsan K."/>
            <person name="Kiss B."/>
            <person name="Hess J."/>
            <person name="Varga T."/>
            <person name="Slot J."/>
            <person name="Riley R."/>
            <person name="Boka B."/>
            <person name="Rigling D."/>
            <person name="Barry K."/>
            <person name="Lee J."/>
            <person name="Mihaltcheva S."/>
            <person name="LaButti K."/>
            <person name="Lipzen A."/>
            <person name="Waldron R."/>
            <person name="Moloney N.M."/>
            <person name="Sperisen C."/>
            <person name="Kredics L."/>
            <person name="Vagvoelgyi C."/>
            <person name="Patrignani A."/>
            <person name="Fitzpatrick D."/>
            <person name="Nagy I."/>
            <person name="Doyle S."/>
            <person name="Anderson J.B."/>
            <person name="Grigoriev I.V."/>
            <person name="Gueldener U."/>
            <person name="Muensterkoetter M."/>
            <person name="Nagy L.G."/>
        </authorList>
    </citation>
    <scope>NUCLEOTIDE SEQUENCE [LARGE SCALE GENOMIC DNA]</scope>
    <source>
        <strain evidence="3">Ar21-2</strain>
    </source>
</reference>
<accession>A0A2H3EI45</accession>
<name>A0A2H3EI45_ARMGA</name>
<evidence type="ECO:0000313" key="3">
    <source>
        <dbReference type="Proteomes" id="UP000217790"/>
    </source>
</evidence>
<dbReference type="AlphaFoldDB" id="A0A2H3EI45"/>